<gene>
    <name evidence="2" type="ORF">EVAR_5570_1</name>
</gene>
<organism evidence="2 3">
    <name type="scientific">Eumeta variegata</name>
    <name type="common">Bagworm moth</name>
    <name type="synonym">Eumeta japonica</name>
    <dbReference type="NCBI Taxonomy" id="151549"/>
    <lineage>
        <taxon>Eukaryota</taxon>
        <taxon>Metazoa</taxon>
        <taxon>Ecdysozoa</taxon>
        <taxon>Arthropoda</taxon>
        <taxon>Hexapoda</taxon>
        <taxon>Insecta</taxon>
        <taxon>Pterygota</taxon>
        <taxon>Neoptera</taxon>
        <taxon>Endopterygota</taxon>
        <taxon>Lepidoptera</taxon>
        <taxon>Glossata</taxon>
        <taxon>Ditrysia</taxon>
        <taxon>Tineoidea</taxon>
        <taxon>Psychidae</taxon>
        <taxon>Oiketicinae</taxon>
        <taxon>Eumeta</taxon>
    </lineage>
</organism>
<sequence length="110" mass="12510">MQFFQRRPRASKTGAANGFRGKQNRKPRPGGFGFGNAIKIEIDCETKIRTKIDTEIGTRSSAKTRIQSLQIMWVLKSKLQVKLDGSRSPRSTADPLIKFDHRWIFMGAED</sequence>
<evidence type="ECO:0000313" key="2">
    <source>
        <dbReference type="EMBL" id="GBP20140.1"/>
    </source>
</evidence>
<evidence type="ECO:0000256" key="1">
    <source>
        <dbReference type="SAM" id="MobiDB-lite"/>
    </source>
</evidence>
<reference evidence="2 3" key="1">
    <citation type="journal article" date="2019" name="Commun. Biol.">
        <title>The bagworm genome reveals a unique fibroin gene that provides high tensile strength.</title>
        <authorList>
            <person name="Kono N."/>
            <person name="Nakamura H."/>
            <person name="Ohtoshi R."/>
            <person name="Tomita M."/>
            <person name="Numata K."/>
            <person name="Arakawa K."/>
        </authorList>
    </citation>
    <scope>NUCLEOTIDE SEQUENCE [LARGE SCALE GENOMIC DNA]</scope>
</reference>
<feature type="region of interest" description="Disordered" evidence="1">
    <location>
        <begin position="1"/>
        <end position="32"/>
    </location>
</feature>
<dbReference type="AlphaFoldDB" id="A0A4C1U1L1"/>
<feature type="compositionally biased region" description="Basic residues" evidence="1">
    <location>
        <begin position="1"/>
        <end position="10"/>
    </location>
</feature>
<evidence type="ECO:0000313" key="3">
    <source>
        <dbReference type="Proteomes" id="UP000299102"/>
    </source>
</evidence>
<proteinExistence type="predicted"/>
<accession>A0A4C1U1L1</accession>
<name>A0A4C1U1L1_EUMVA</name>
<comment type="caution">
    <text evidence="2">The sequence shown here is derived from an EMBL/GenBank/DDBJ whole genome shotgun (WGS) entry which is preliminary data.</text>
</comment>
<protein>
    <submittedName>
        <fullName evidence="2">Uncharacterized protein</fullName>
    </submittedName>
</protein>
<keyword evidence="3" id="KW-1185">Reference proteome</keyword>
<dbReference type="EMBL" id="BGZK01000115">
    <property type="protein sequence ID" value="GBP20140.1"/>
    <property type="molecule type" value="Genomic_DNA"/>
</dbReference>
<dbReference type="Proteomes" id="UP000299102">
    <property type="component" value="Unassembled WGS sequence"/>
</dbReference>